<evidence type="ECO:0000313" key="4">
    <source>
        <dbReference type="EMBL" id="CAB4980815.1"/>
    </source>
</evidence>
<sequence length="37" mass="4053">MSSAALFSFGCVIFFVVMTGAFMYGLATVRDIAERDK</sequence>
<organism evidence="2">
    <name type="scientific">freshwater metagenome</name>
    <dbReference type="NCBI Taxonomy" id="449393"/>
    <lineage>
        <taxon>unclassified sequences</taxon>
        <taxon>metagenomes</taxon>
        <taxon>ecological metagenomes</taxon>
    </lineage>
</organism>
<keyword evidence="1" id="KW-0812">Transmembrane</keyword>
<feature type="transmembrane region" description="Helical" evidence="1">
    <location>
        <begin position="6"/>
        <end position="27"/>
    </location>
</feature>
<evidence type="ECO:0000313" key="3">
    <source>
        <dbReference type="EMBL" id="CAB4705627.1"/>
    </source>
</evidence>
<proteinExistence type="predicted"/>
<dbReference type="EMBL" id="CAEZYG010000021">
    <property type="protein sequence ID" value="CAB4705627.1"/>
    <property type="molecule type" value="Genomic_DNA"/>
</dbReference>
<evidence type="ECO:0000256" key="1">
    <source>
        <dbReference type="SAM" id="Phobius"/>
    </source>
</evidence>
<reference evidence="2" key="1">
    <citation type="submission" date="2020-05" db="EMBL/GenBank/DDBJ databases">
        <authorList>
            <person name="Chiriac C."/>
            <person name="Salcher M."/>
            <person name="Ghai R."/>
            <person name="Kavagutti S V."/>
        </authorList>
    </citation>
    <scope>NUCLEOTIDE SEQUENCE</scope>
</reference>
<name>A0A6J6L753_9ZZZZ</name>
<dbReference type="EMBL" id="CAEZWB010000177">
    <property type="protein sequence ID" value="CAB4656444.1"/>
    <property type="molecule type" value="Genomic_DNA"/>
</dbReference>
<accession>A0A6J6L753</accession>
<dbReference type="EMBL" id="CAFBOT010000006">
    <property type="protein sequence ID" value="CAB4980815.1"/>
    <property type="molecule type" value="Genomic_DNA"/>
</dbReference>
<protein>
    <submittedName>
        <fullName evidence="2">Unannotated protein</fullName>
    </submittedName>
</protein>
<gene>
    <name evidence="2" type="ORF">UFOPK2166_01120</name>
    <name evidence="3" type="ORF">UFOPK2657_00237</name>
    <name evidence="4" type="ORF">UFOPK4000_00087</name>
</gene>
<keyword evidence="1" id="KW-0472">Membrane</keyword>
<keyword evidence="1" id="KW-1133">Transmembrane helix</keyword>
<dbReference type="AlphaFoldDB" id="A0A6J6L753"/>
<evidence type="ECO:0000313" key="2">
    <source>
        <dbReference type="EMBL" id="CAB4656444.1"/>
    </source>
</evidence>